<dbReference type="AlphaFoldDB" id="I1QHH4"/>
<dbReference type="Proteomes" id="UP000007306">
    <property type="component" value="Chromosome 8"/>
</dbReference>
<feature type="compositionally biased region" description="Pro residues" evidence="1">
    <location>
        <begin position="161"/>
        <end position="173"/>
    </location>
</feature>
<feature type="compositionally biased region" description="Basic and acidic residues" evidence="1">
    <location>
        <begin position="174"/>
        <end position="192"/>
    </location>
</feature>
<accession>I1QHH4</accession>
<sequence>MPPLTTAGLAPAAARSCSKKSTCKTTRSGRRSFCAAWMHASLDSFFTSIKLEIFGSSSPPSASSDATDNKYTLRKTSIAVYSPSWIALAASGNDVGEEDGNARGGVEEGAEEVAEVWERAADDGEDAGVARGHHARGLRRPPHPPGRPFVPLLRRGGRHWWPPPSPGLAPHAPPRQERVGEWKSRADGQRRP</sequence>
<feature type="region of interest" description="Disordered" evidence="1">
    <location>
        <begin position="125"/>
        <end position="192"/>
    </location>
</feature>
<dbReference type="HOGENOM" id="CLU_122125_0_0_1"/>
<dbReference type="EnsemblPlants" id="ORGLA08G0087500.1">
    <property type="protein sequence ID" value="ORGLA08G0087500.1"/>
    <property type="gene ID" value="ORGLA08G0087500"/>
</dbReference>
<evidence type="ECO:0000313" key="3">
    <source>
        <dbReference type="Proteomes" id="UP000007306"/>
    </source>
</evidence>
<name>I1QHH4_ORYGL</name>
<organism evidence="2 3">
    <name type="scientific">Oryza glaberrima</name>
    <name type="common">African rice</name>
    <dbReference type="NCBI Taxonomy" id="4538"/>
    <lineage>
        <taxon>Eukaryota</taxon>
        <taxon>Viridiplantae</taxon>
        <taxon>Streptophyta</taxon>
        <taxon>Embryophyta</taxon>
        <taxon>Tracheophyta</taxon>
        <taxon>Spermatophyta</taxon>
        <taxon>Magnoliopsida</taxon>
        <taxon>Liliopsida</taxon>
        <taxon>Poales</taxon>
        <taxon>Poaceae</taxon>
        <taxon>BOP clade</taxon>
        <taxon>Oryzoideae</taxon>
        <taxon>Oryzeae</taxon>
        <taxon>Oryzinae</taxon>
        <taxon>Oryza</taxon>
    </lineage>
</organism>
<evidence type="ECO:0000256" key="1">
    <source>
        <dbReference type="SAM" id="MobiDB-lite"/>
    </source>
</evidence>
<reference evidence="2" key="1">
    <citation type="submission" date="2015-06" db="UniProtKB">
        <authorList>
            <consortium name="EnsemblPlants"/>
        </authorList>
    </citation>
    <scope>IDENTIFICATION</scope>
</reference>
<protein>
    <submittedName>
        <fullName evidence="2">Uncharacterized protein</fullName>
    </submittedName>
</protein>
<keyword evidence="3" id="KW-1185">Reference proteome</keyword>
<proteinExistence type="predicted"/>
<evidence type="ECO:0000313" key="2">
    <source>
        <dbReference type="EnsemblPlants" id="ORGLA08G0087500.1"/>
    </source>
</evidence>
<feature type="compositionally biased region" description="Basic residues" evidence="1">
    <location>
        <begin position="131"/>
        <end position="142"/>
    </location>
</feature>
<reference evidence="2 3" key="2">
    <citation type="submission" date="2018-04" db="EMBL/GenBank/DDBJ databases">
        <title>OglaRS2 (Oryza glaberrima Reference Sequence Version 2).</title>
        <authorList>
            <person name="Zhang J."/>
            <person name="Kudrna D."/>
            <person name="Lee S."/>
            <person name="Talag J."/>
            <person name="Rajasekar S."/>
            <person name="Wing R.A."/>
        </authorList>
    </citation>
    <scope>NUCLEOTIDE SEQUENCE [LARGE SCALE GENOMIC DNA]</scope>
    <source>
        <strain evidence="2 3">cv. IRGC 96717</strain>
    </source>
</reference>
<dbReference type="STRING" id="4538.I1QHH4"/>
<dbReference type="Gramene" id="ORGLA08G0087500.1">
    <property type="protein sequence ID" value="ORGLA08G0087500.1"/>
    <property type="gene ID" value="ORGLA08G0087500"/>
</dbReference>